<dbReference type="GO" id="GO:0005737">
    <property type="term" value="C:cytoplasm"/>
    <property type="evidence" value="ECO:0007669"/>
    <property type="project" value="UniProtKB-SubCell"/>
</dbReference>
<keyword evidence="12" id="KW-1185">Reference proteome</keyword>
<feature type="binding site" evidence="9">
    <location>
        <position position="96"/>
    </location>
    <ligand>
        <name>Zn(2+)</name>
        <dbReference type="ChEBI" id="CHEBI:29105"/>
    </ligand>
</feature>
<feature type="binding site" evidence="9">
    <location>
        <position position="137"/>
    </location>
    <ligand>
        <name>Zn(2+)</name>
        <dbReference type="ChEBI" id="CHEBI:29105"/>
    </ligand>
</feature>
<evidence type="ECO:0000256" key="9">
    <source>
        <dbReference type="PIRSR" id="PIRSR602481-1"/>
    </source>
</evidence>
<dbReference type="OrthoDB" id="8659436at2"/>
<accession>F7NDL4</accession>
<feature type="binding site" evidence="9">
    <location>
        <position position="134"/>
    </location>
    <ligand>
        <name>Zn(2+)</name>
        <dbReference type="ChEBI" id="CHEBI:29105"/>
    </ligand>
</feature>
<keyword evidence="9" id="KW-0479">Metal-binding</keyword>
<proteinExistence type="inferred from homology"/>
<evidence type="ECO:0000313" key="11">
    <source>
        <dbReference type="EMBL" id="EGO65876.1"/>
    </source>
</evidence>
<keyword evidence="6" id="KW-0805">Transcription regulation</keyword>
<dbReference type="InterPro" id="IPR036390">
    <property type="entry name" value="WH_DNA-bd_sf"/>
</dbReference>
<dbReference type="STRING" id="1009370.ALO_00605"/>
<dbReference type="Gene3D" id="3.30.1490.190">
    <property type="match status" value="1"/>
</dbReference>
<dbReference type="AlphaFoldDB" id="F7NDL4"/>
<dbReference type="GO" id="GO:0003700">
    <property type="term" value="F:DNA-binding transcription factor activity"/>
    <property type="evidence" value="ECO:0007669"/>
    <property type="project" value="InterPro"/>
</dbReference>
<dbReference type="GO" id="GO:0000976">
    <property type="term" value="F:transcription cis-regulatory region binding"/>
    <property type="evidence" value="ECO:0007669"/>
    <property type="project" value="TreeGrafter"/>
</dbReference>
<feature type="binding site" evidence="10">
    <location>
        <position position="87"/>
    </location>
    <ligand>
        <name>Fe cation</name>
        <dbReference type="ChEBI" id="CHEBI:24875"/>
    </ligand>
</feature>
<dbReference type="PANTHER" id="PTHR33202:SF1">
    <property type="entry name" value="FERRIC UPTAKE REGULATION PROTEIN"/>
    <property type="match status" value="1"/>
</dbReference>
<dbReference type="eggNOG" id="COG0735">
    <property type="taxonomic scope" value="Bacteria"/>
</dbReference>
<dbReference type="GO" id="GO:0045892">
    <property type="term" value="P:negative regulation of DNA-templated transcription"/>
    <property type="evidence" value="ECO:0007669"/>
    <property type="project" value="TreeGrafter"/>
</dbReference>
<keyword evidence="4" id="KW-0678">Repressor</keyword>
<name>F7NDL4_9FIRM</name>
<comment type="similarity">
    <text evidence="2">Belongs to the Fur family.</text>
</comment>
<evidence type="ECO:0000256" key="1">
    <source>
        <dbReference type="ARBA" id="ARBA00004496"/>
    </source>
</evidence>
<dbReference type="InterPro" id="IPR043135">
    <property type="entry name" value="Fur_C"/>
</dbReference>
<dbReference type="GO" id="GO:1900376">
    <property type="term" value="P:regulation of secondary metabolite biosynthetic process"/>
    <property type="evidence" value="ECO:0007669"/>
    <property type="project" value="TreeGrafter"/>
</dbReference>
<protein>
    <submittedName>
        <fullName evidence="11">Ferric uptake regulator, fur family protein</fullName>
    </submittedName>
</protein>
<keyword evidence="7" id="KW-0238">DNA-binding</keyword>
<organism evidence="11 12">
    <name type="scientific">Acetonema longum DSM 6540</name>
    <dbReference type="NCBI Taxonomy" id="1009370"/>
    <lineage>
        <taxon>Bacteria</taxon>
        <taxon>Bacillati</taxon>
        <taxon>Bacillota</taxon>
        <taxon>Negativicutes</taxon>
        <taxon>Acetonemataceae</taxon>
        <taxon>Acetonema</taxon>
    </lineage>
</organism>
<keyword evidence="8" id="KW-0804">Transcription</keyword>
<dbReference type="RefSeq" id="WP_004573035.1">
    <property type="nucleotide sequence ID" value="NZ_AFGF01000007.1"/>
</dbReference>
<comment type="subcellular location">
    <subcellularLocation>
        <location evidence="1">Cytoplasm</location>
    </subcellularLocation>
</comment>
<reference evidence="11 12" key="1">
    <citation type="journal article" date="2011" name="EMBO J.">
        <title>Structural diversity of bacterial flagellar motors.</title>
        <authorList>
            <person name="Chen S."/>
            <person name="Beeby M."/>
            <person name="Murphy G.E."/>
            <person name="Leadbetter J.R."/>
            <person name="Hendrixson D.R."/>
            <person name="Briegel A."/>
            <person name="Li Z."/>
            <person name="Shi J."/>
            <person name="Tocheva E.I."/>
            <person name="Muller A."/>
            <person name="Dobro M.J."/>
            <person name="Jensen G.J."/>
        </authorList>
    </citation>
    <scope>NUCLEOTIDE SEQUENCE [LARGE SCALE GENOMIC DNA]</scope>
    <source>
        <strain evidence="11 12">DSM 6540</strain>
    </source>
</reference>
<comment type="caution">
    <text evidence="11">The sequence shown here is derived from an EMBL/GenBank/DDBJ whole genome shotgun (WGS) entry which is preliminary data.</text>
</comment>
<evidence type="ECO:0000256" key="5">
    <source>
        <dbReference type="ARBA" id="ARBA00022833"/>
    </source>
</evidence>
<evidence type="ECO:0000256" key="8">
    <source>
        <dbReference type="ARBA" id="ARBA00023163"/>
    </source>
</evidence>
<feature type="binding site" evidence="9">
    <location>
        <position position="93"/>
    </location>
    <ligand>
        <name>Zn(2+)</name>
        <dbReference type="ChEBI" id="CHEBI:29105"/>
    </ligand>
</feature>
<keyword evidence="10" id="KW-0408">Iron</keyword>
<dbReference type="PANTHER" id="PTHR33202">
    <property type="entry name" value="ZINC UPTAKE REGULATION PROTEIN"/>
    <property type="match status" value="1"/>
</dbReference>
<evidence type="ECO:0000256" key="3">
    <source>
        <dbReference type="ARBA" id="ARBA00022490"/>
    </source>
</evidence>
<gene>
    <name evidence="11" type="ORF">ALO_00605</name>
</gene>
<evidence type="ECO:0000256" key="6">
    <source>
        <dbReference type="ARBA" id="ARBA00023015"/>
    </source>
</evidence>
<dbReference type="EMBL" id="AFGF01000007">
    <property type="protein sequence ID" value="EGO65876.1"/>
    <property type="molecule type" value="Genomic_DNA"/>
</dbReference>
<evidence type="ECO:0000256" key="10">
    <source>
        <dbReference type="PIRSR" id="PIRSR602481-2"/>
    </source>
</evidence>
<dbReference type="InterPro" id="IPR002481">
    <property type="entry name" value="FUR"/>
</dbReference>
<keyword evidence="5 9" id="KW-0862">Zinc</keyword>
<dbReference type="Gene3D" id="1.10.10.10">
    <property type="entry name" value="Winged helix-like DNA-binding domain superfamily/Winged helix DNA-binding domain"/>
    <property type="match status" value="1"/>
</dbReference>
<dbReference type="InterPro" id="IPR036388">
    <property type="entry name" value="WH-like_DNA-bd_sf"/>
</dbReference>
<dbReference type="CDD" id="cd07153">
    <property type="entry name" value="Fur_like"/>
    <property type="match status" value="1"/>
</dbReference>
<evidence type="ECO:0000313" key="12">
    <source>
        <dbReference type="Proteomes" id="UP000003240"/>
    </source>
</evidence>
<evidence type="ECO:0000256" key="7">
    <source>
        <dbReference type="ARBA" id="ARBA00023125"/>
    </source>
</evidence>
<evidence type="ECO:0000256" key="4">
    <source>
        <dbReference type="ARBA" id="ARBA00022491"/>
    </source>
</evidence>
<dbReference type="Proteomes" id="UP000003240">
    <property type="component" value="Unassembled WGS sequence"/>
</dbReference>
<dbReference type="Pfam" id="PF01475">
    <property type="entry name" value="FUR"/>
    <property type="match status" value="1"/>
</dbReference>
<dbReference type="GO" id="GO:0008270">
    <property type="term" value="F:zinc ion binding"/>
    <property type="evidence" value="ECO:0007669"/>
    <property type="project" value="TreeGrafter"/>
</dbReference>
<keyword evidence="3" id="KW-0963">Cytoplasm</keyword>
<dbReference type="SUPFAM" id="SSF46785">
    <property type="entry name" value="Winged helix' DNA-binding domain"/>
    <property type="match status" value="1"/>
</dbReference>
<feature type="binding site" evidence="10">
    <location>
        <position position="126"/>
    </location>
    <ligand>
        <name>Fe cation</name>
        <dbReference type="ChEBI" id="CHEBI:24875"/>
    </ligand>
</feature>
<comment type="cofactor">
    <cofactor evidence="9">
        <name>Zn(2+)</name>
        <dbReference type="ChEBI" id="CHEBI:29105"/>
    </cofactor>
    <text evidence="9">Binds 1 zinc ion per subunit.</text>
</comment>
<evidence type="ECO:0000256" key="2">
    <source>
        <dbReference type="ARBA" id="ARBA00007957"/>
    </source>
</evidence>
<sequence length="141" mass="15988">MEEIIALLRQKNCKITPQRRAVIQALSDSDQFPTAQAILEYVRKIHPDMGLDTVYRNLNLLVSLGVVNQISVPGRDGNVFELVAHPHHHHLICLKCGKAKCLSYCPVNQEELSRVTGQEEFEVVGHSLEFYGYCQQCRGDR</sequence>
<comment type="cofactor">
    <cofactor evidence="10">
        <name>Mn(2+)</name>
        <dbReference type="ChEBI" id="CHEBI:29035"/>
    </cofactor>
    <cofactor evidence="10">
        <name>Fe(2+)</name>
        <dbReference type="ChEBI" id="CHEBI:29033"/>
    </cofactor>
    <text evidence="10">Binds 1 Mn(2+) or Fe(2+) ion per subunit.</text>
</comment>